<dbReference type="Gene3D" id="6.10.250.3450">
    <property type="match status" value="1"/>
</dbReference>
<dbReference type="SUPFAM" id="SSF46561">
    <property type="entry name" value="Ribosomal protein L29 (L29p)"/>
    <property type="match status" value="1"/>
</dbReference>
<dbReference type="InterPro" id="IPR036049">
    <property type="entry name" value="Ribosomal_uL29_sf"/>
</dbReference>
<protein>
    <submittedName>
        <fullName evidence="5">60S ribosomal protein L35</fullName>
    </submittedName>
</protein>
<proteinExistence type="inferred from homology"/>
<dbReference type="Proteomes" id="UP000091918">
    <property type="component" value="Unassembled WGS sequence"/>
</dbReference>
<feature type="compositionally biased region" description="Polar residues" evidence="4">
    <location>
        <begin position="68"/>
        <end position="84"/>
    </location>
</feature>
<keyword evidence="6" id="KW-1185">Reference proteome</keyword>
<accession>A0A1B7P3J5</accession>
<evidence type="ECO:0000256" key="1">
    <source>
        <dbReference type="ARBA" id="ARBA00009254"/>
    </source>
</evidence>
<dbReference type="Pfam" id="PF00831">
    <property type="entry name" value="Ribosomal_L29"/>
    <property type="match status" value="1"/>
</dbReference>
<dbReference type="FunFam" id="6.10.250.3450:FF:000001">
    <property type="entry name" value="60S ribosomal protein L35"/>
    <property type="match status" value="1"/>
</dbReference>
<dbReference type="AlphaFoldDB" id="A0A1B7P3J5"/>
<organism evidence="5 6">
    <name type="scientific">Emergomyces africanus</name>
    <dbReference type="NCBI Taxonomy" id="1955775"/>
    <lineage>
        <taxon>Eukaryota</taxon>
        <taxon>Fungi</taxon>
        <taxon>Dikarya</taxon>
        <taxon>Ascomycota</taxon>
        <taxon>Pezizomycotina</taxon>
        <taxon>Eurotiomycetes</taxon>
        <taxon>Eurotiomycetidae</taxon>
        <taxon>Onygenales</taxon>
        <taxon>Ajellomycetaceae</taxon>
        <taxon>Emergomyces</taxon>
    </lineage>
</organism>
<dbReference type="OrthoDB" id="528635at2759"/>
<dbReference type="GO" id="GO:0022625">
    <property type="term" value="C:cytosolic large ribosomal subunit"/>
    <property type="evidence" value="ECO:0007669"/>
    <property type="project" value="InterPro"/>
</dbReference>
<evidence type="ECO:0000256" key="2">
    <source>
        <dbReference type="ARBA" id="ARBA00022980"/>
    </source>
</evidence>
<dbReference type="EMBL" id="LGUA01000157">
    <property type="protein sequence ID" value="OAX83594.1"/>
    <property type="molecule type" value="Genomic_DNA"/>
</dbReference>
<keyword evidence="2 5" id="KW-0689">Ribosomal protein</keyword>
<dbReference type="InterPro" id="IPR045059">
    <property type="entry name" value="Ribosomal_uL29_euk"/>
</dbReference>
<evidence type="ECO:0000256" key="4">
    <source>
        <dbReference type="SAM" id="MobiDB-lite"/>
    </source>
</evidence>
<dbReference type="GO" id="GO:0003735">
    <property type="term" value="F:structural constituent of ribosome"/>
    <property type="evidence" value="ECO:0007669"/>
    <property type="project" value="InterPro"/>
</dbReference>
<reference evidence="5 6" key="1">
    <citation type="submission" date="2015-07" db="EMBL/GenBank/DDBJ databases">
        <title>Emmonsia species relationships and genome sequence.</title>
        <authorList>
            <person name="Cuomo C.A."/>
            <person name="Schwartz I.S."/>
            <person name="Kenyon C."/>
            <person name="de Hoog G.S."/>
            <person name="Govender N.P."/>
            <person name="Botha A."/>
            <person name="Moreno L."/>
            <person name="de Vries M."/>
            <person name="Munoz J.F."/>
            <person name="Stielow J.B."/>
        </authorList>
    </citation>
    <scope>NUCLEOTIDE SEQUENCE [LARGE SCALE GENOMIC DNA]</scope>
    <source>
        <strain evidence="5 6">CBS 136260</strain>
    </source>
</reference>
<dbReference type="PANTHER" id="PTHR45722:SF2">
    <property type="entry name" value="LARGE RIBOSOMAL SUBUNIT PROTEIN UL29-RELATED"/>
    <property type="match status" value="1"/>
</dbReference>
<sequence length="232" mass="26152">MSLPESQGNEPVVAAEPIPSLLTSSCTSQADDAALKTRPESRAHFFGLAYFSGSAHATLVPQRATNRNKQFSSWNSNSVKSTTPINPPLPPTDTTRRPAIMSTAKVKTGQLWGKNKDELTKQLDELKTELGQLRVQKIAGGASSKLTRIHDLRKSIAKVLTVINANQRSQLRLFYKNKKYLPLDLRPKQTRAIRRRLSKHEASLRTEKQKKKQMHFPQRKYAVKVRMIPQES</sequence>
<comment type="similarity">
    <text evidence="1">Belongs to the universal ribosomal protein uL29 family.</text>
</comment>
<dbReference type="GO" id="GO:0006412">
    <property type="term" value="P:translation"/>
    <property type="evidence" value="ECO:0007669"/>
    <property type="project" value="InterPro"/>
</dbReference>
<gene>
    <name evidence="5" type="ORF">ACJ72_02041</name>
</gene>
<dbReference type="GO" id="GO:0003729">
    <property type="term" value="F:mRNA binding"/>
    <property type="evidence" value="ECO:0007669"/>
    <property type="project" value="TreeGrafter"/>
</dbReference>
<name>A0A1B7P3J5_9EURO</name>
<comment type="caution">
    <text evidence="5">The sequence shown here is derived from an EMBL/GenBank/DDBJ whole genome shotgun (WGS) entry which is preliminary data.</text>
</comment>
<evidence type="ECO:0000313" key="5">
    <source>
        <dbReference type="EMBL" id="OAX83594.1"/>
    </source>
</evidence>
<dbReference type="PANTHER" id="PTHR45722">
    <property type="entry name" value="60S RIBOSOMAL PROTEIN L35"/>
    <property type="match status" value="1"/>
</dbReference>
<dbReference type="InterPro" id="IPR001854">
    <property type="entry name" value="Ribosomal_uL29"/>
</dbReference>
<dbReference type="CDD" id="cd00427">
    <property type="entry name" value="Ribosomal_L29_HIP"/>
    <property type="match status" value="1"/>
</dbReference>
<feature type="region of interest" description="Disordered" evidence="4">
    <location>
        <begin position="68"/>
        <end position="96"/>
    </location>
</feature>
<dbReference type="NCBIfam" id="TIGR00012">
    <property type="entry name" value="L29"/>
    <property type="match status" value="1"/>
</dbReference>
<dbReference type="STRING" id="1658172.A0A1B7P3J5"/>
<dbReference type="FunFam" id="1.10.287.310:FF:000002">
    <property type="entry name" value="60S ribosomal protein L35"/>
    <property type="match status" value="1"/>
</dbReference>
<evidence type="ECO:0000313" key="6">
    <source>
        <dbReference type="Proteomes" id="UP000091918"/>
    </source>
</evidence>
<dbReference type="GO" id="GO:0000463">
    <property type="term" value="P:maturation of LSU-rRNA from tricistronic rRNA transcript (SSU-rRNA, 5.8S rRNA, LSU-rRNA)"/>
    <property type="evidence" value="ECO:0007669"/>
    <property type="project" value="InterPro"/>
</dbReference>
<dbReference type="HAMAP" id="MF_00374">
    <property type="entry name" value="Ribosomal_uL29"/>
    <property type="match status" value="1"/>
</dbReference>
<evidence type="ECO:0000256" key="3">
    <source>
        <dbReference type="ARBA" id="ARBA00023274"/>
    </source>
</evidence>
<keyword evidence="3" id="KW-0687">Ribonucleoprotein</keyword>
<dbReference type="Gene3D" id="1.10.287.310">
    <property type="match status" value="1"/>
</dbReference>
<dbReference type="GO" id="GO:0030684">
    <property type="term" value="C:preribosome"/>
    <property type="evidence" value="ECO:0007669"/>
    <property type="project" value="UniProtKB-ARBA"/>
</dbReference>